<dbReference type="EMBL" id="BMXK01000006">
    <property type="protein sequence ID" value="GHD06179.1"/>
    <property type="molecule type" value="Genomic_DNA"/>
</dbReference>
<evidence type="ECO:0000313" key="2">
    <source>
        <dbReference type="EMBL" id="GHD06179.1"/>
    </source>
</evidence>
<feature type="compositionally biased region" description="Low complexity" evidence="1">
    <location>
        <begin position="40"/>
        <end position="84"/>
    </location>
</feature>
<evidence type="ECO:0000313" key="3">
    <source>
        <dbReference type="Proteomes" id="UP000642819"/>
    </source>
</evidence>
<name>A0ABQ3GH13_9MICC</name>
<dbReference type="PROSITE" id="PS51257">
    <property type="entry name" value="PROKAR_LIPOPROTEIN"/>
    <property type="match status" value="1"/>
</dbReference>
<gene>
    <name evidence="2" type="ORF">GCM10008096_15840</name>
</gene>
<organism evidence="2 3">
    <name type="scientific">Zhihengliuella salsuginis</name>
    <dbReference type="NCBI Taxonomy" id="578222"/>
    <lineage>
        <taxon>Bacteria</taxon>
        <taxon>Bacillati</taxon>
        <taxon>Actinomycetota</taxon>
        <taxon>Actinomycetes</taxon>
        <taxon>Micrococcales</taxon>
        <taxon>Micrococcaceae</taxon>
        <taxon>Zhihengliuella</taxon>
    </lineage>
</organism>
<feature type="compositionally biased region" description="Basic and acidic residues" evidence="1">
    <location>
        <begin position="85"/>
        <end position="114"/>
    </location>
</feature>
<comment type="caution">
    <text evidence="2">The sequence shown here is derived from an EMBL/GenBank/DDBJ whole genome shotgun (WGS) entry which is preliminary data.</text>
</comment>
<protein>
    <submittedName>
        <fullName evidence="2">Uncharacterized protein</fullName>
    </submittedName>
</protein>
<proteinExistence type="predicted"/>
<dbReference type="Proteomes" id="UP000642819">
    <property type="component" value="Unassembled WGS sequence"/>
</dbReference>
<evidence type="ECO:0000256" key="1">
    <source>
        <dbReference type="SAM" id="MobiDB-lite"/>
    </source>
</evidence>
<keyword evidence="3" id="KW-1185">Reference proteome</keyword>
<feature type="region of interest" description="Disordered" evidence="1">
    <location>
        <begin position="37"/>
        <end position="114"/>
    </location>
</feature>
<sequence>MTAKGNLPRRTASPMRELFATALLVLALAACGTSDVDETAASSSAAAESAAQAAEESAAAEAEAEAEAAAASSRAAEESAAAAKAAEESEAAAKKEAEEEAKAEAERKKRIDDAKPATERELALVAKDPDAAFGDIMVVYGEITQFDSATGKCTFRANIAHQNMADTWDYDHNAIFMAVDSDEECPILDDVIADDEVEITATVMGAFSYDTQIGGSTTVPSFIVNEISLLN</sequence>
<dbReference type="RefSeq" id="WP_189349612.1">
    <property type="nucleotide sequence ID" value="NZ_BMXK01000006.1"/>
</dbReference>
<reference evidence="3" key="1">
    <citation type="journal article" date="2019" name="Int. J. Syst. Evol. Microbiol.">
        <title>The Global Catalogue of Microorganisms (GCM) 10K type strain sequencing project: providing services to taxonomists for standard genome sequencing and annotation.</title>
        <authorList>
            <consortium name="The Broad Institute Genomics Platform"/>
            <consortium name="The Broad Institute Genome Sequencing Center for Infectious Disease"/>
            <person name="Wu L."/>
            <person name="Ma J."/>
        </authorList>
    </citation>
    <scope>NUCLEOTIDE SEQUENCE [LARGE SCALE GENOMIC DNA]</scope>
    <source>
        <strain evidence="3">KCTC 19466</strain>
    </source>
</reference>
<accession>A0ABQ3GH13</accession>